<evidence type="ECO:0000313" key="2">
    <source>
        <dbReference type="Ensembl" id="ENSSFAP00005048385.1"/>
    </source>
</evidence>
<evidence type="ECO:0000259" key="1">
    <source>
        <dbReference type="PROSITE" id="PS51159"/>
    </source>
</evidence>
<dbReference type="Proteomes" id="UP000472267">
    <property type="component" value="Unassembled WGS sequence"/>
</dbReference>
<reference evidence="2" key="1">
    <citation type="submission" date="2025-08" db="UniProtKB">
        <authorList>
            <consortium name="Ensembl"/>
        </authorList>
    </citation>
    <scope>IDENTIFICATION</scope>
</reference>
<accession>A0A672J5P5</accession>
<name>A0A672J5P5_SALFA</name>
<dbReference type="PROSITE" id="PS51159">
    <property type="entry name" value="CBM21"/>
    <property type="match status" value="1"/>
</dbReference>
<dbReference type="InParanoid" id="A0A672J5P5"/>
<dbReference type="Pfam" id="PF03370">
    <property type="entry name" value="CBM_21"/>
    <property type="match status" value="1"/>
</dbReference>
<dbReference type="PANTHER" id="PTHR12307">
    <property type="entry name" value="PROTEIN PHOSPHATASE 1 REGULATORY SUBUNIT"/>
    <property type="match status" value="1"/>
</dbReference>
<dbReference type="InterPro" id="IPR038175">
    <property type="entry name" value="CBM21_dom_sf"/>
</dbReference>
<reference evidence="2" key="2">
    <citation type="submission" date="2025-09" db="UniProtKB">
        <authorList>
            <consortium name="Ensembl"/>
        </authorList>
    </citation>
    <scope>IDENTIFICATION</scope>
</reference>
<dbReference type="PANTHER" id="PTHR12307:SF15">
    <property type="entry name" value="PROTEIN PHOSPHATASE 1 REGULATORY SUBUNIT 3C"/>
    <property type="match status" value="1"/>
</dbReference>
<dbReference type="Gene3D" id="2.60.40.2440">
    <property type="entry name" value="Carbohydrate binding type-21 domain"/>
    <property type="match status" value="1"/>
</dbReference>
<organism evidence="2 3">
    <name type="scientific">Salarias fasciatus</name>
    <name type="common">Jewelled blenny</name>
    <name type="synonym">Blennius fasciatus</name>
    <dbReference type="NCBI Taxonomy" id="181472"/>
    <lineage>
        <taxon>Eukaryota</taxon>
        <taxon>Metazoa</taxon>
        <taxon>Chordata</taxon>
        <taxon>Craniata</taxon>
        <taxon>Vertebrata</taxon>
        <taxon>Euteleostomi</taxon>
        <taxon>Actinopterygii</taxon>
        <taxon>Neopterygii</taxon>
        <taxon>Teleostei</taxon>
        <taxon>Neoteleostei</taxon>
        <taxon>Acanthomorphata</taxon>
        <taxon>Ovalentaria</taxon>
        <taxon>Blenniimorphae</taxon>
        <taxon>Blenniiformes</taxon>
        <taxon>Blennioidei</taxon>
        <taxon>Blenniidae</taxon>
        <taxon>Salariinae</taxon>
        <taxon>Salarias</taxon>
    </lineage>
</organism>
<dbReference type="GO" id="GO:0008157">
    <property type="term" value="F:protein phosphatase 1 binding"/>
    <property type="evidence" value="ECO:0007669"/>
    <property type="project" value="TreeGrafter"/>
</dbReference>
<evidence type="ECO:0000313" key="3">
    <source>
        <dbReference type="Proteomes" id="UP000472267"/>
    </source>
</evidence>
<keyword evidence="3" id="KW-1185">Reference proteome</keyword>
<protein>
    <recommendedName>
        <fullName evidence="1">CBM21 domain-containing protein</fullName>
    </recommendedName>
</protein>
<dbReference type="InterPro" id="IPR005036">
    <property type="entry name" value="CBM21_dom"/>
</dbReference>
<dbReference type="GO" id="GO:0000164">
    <property type="term" value="C:protein phosphatase type 1 complex"/>
    <property type="evidence" value="ECO:0007669"/>
    <property type="project" value="TreeGrafter"/>
</dbReference>
<dbReference type="GO" id="GO:0005979">
    <property type="term" value="P:regulation of glycogen biosynthetic process"/>
    <property type="evidence" value="ECO:0007669"/>
    <property type="project" value="TreeGrafter"/>
</dbReference>
<dbReference type="Ensembl" id="ENSSFAT00005049997.1">
    <property type="protein sequence ID" value="ENSSFAP00005048385.1"/>
    <property type="gene ID" value="ENSSFAG00005023501.1"/>
</dbReference>
<sequence>MQRSFGGQDINTAALLDWLQHTHTQIQRHRRDKLQPLCLRRYSSGVSKKRVVFADTKGLALTAVRFFDSELSPPKSPLLARAKPQLCISSRLQHHKLQLGFPQPKLDLKDLLTRPRDTHVQLESCSVSENSFSGKVYASHCGTEGAVHVRVTFDTWRSHHDVPCKFLQQQRCGTSDMDVFTFDINLPQNVDPKERTEFCVSFRPSVGSVLYWDDNRGQNYRLYIESDASHTAQAHPDCDSDVLFHK</sequence>
<dbReference type="OMA" id="HRCGGSD"/>
<dbReference type="InterPro" id="IPR050782">
    <property type="entry name" value="PP1_regulatory_subunit_3"/>
</dbReference>
<dbReference type="AlphaFoldDB" id="A0A672J5P5"/>
<dbReference type="GO" id="GO:2001069">
    <property type="term" value="F:glycogen binding"/>
    <property type="evidence" value="ECO:0007669"/>
    <property type="project" value="TreeGrafter"/>
</dbReference>
<feature type="domain" description="CBM21" evidence="1">
    <location>
        <begin position="112"/>
        <end position="223"/>
    </location>
</feature>
<proteinExistence type="predicted"/>